<dbReference type="RefSeq" id="WP_284376226.1">
    <property type="nucleotide sequence ID" value="NZ_BSNN01000002.1"/>
</dbReference>
<protein>
    <recommendedName>
        <fullName evidence="3">Sulfotransferase family protein</fullName>
    </recommendedName>
</protein>
<keyword evidence="2" id="KW-1185">Reference proteome</keyword>
<reference evidence="2" key="1">
    <citation type="journal article" date="2019" name="Int. J. Syst. Evol. Microbiol.">
        <title>The Global Catalogue of Microorganisms (GCM) 10K type strain sequencing project: providing services to taxonomists for standard genome sequencing and annotation.</title>
        <authorList>
            <consortium name="The Broad Institute Genomics Platform"/>
            <consortium name="The Broad Institute Genome Sequencing Center for Infectious Disease"/>
            <person name="Wu L."/>
            <person name="Ma J."/>
        </authorList>
    </citation>
    <scope>NUCLEOTIDE SEQUENCE [LARGE SCALE GENOMIC DNA]</scope>
    <source>
        <strain evidence="2">NBRC 110140</strain>
    </source>
</reference>
<proteinExistence type="predicted"/>
<evidence type="ECO:0000313" key="2">
    <source>
        <dbReference type="Proteomes" id="UP001156694"/>
    </source>
</evidence>
<organism evidence="1 2">
    <name type="scientific">Amylibacter marinus</name>
    <dbReference type="NCBI Taxonomy" id="1475483"/>
    <lineage>
        <taxon>Bacteria</taxon>
        <taxon>Pseudomonadati</taxon>
        <taxon>Pseudomonadota</taxon>
        <taxon>Alphaproteobacteria</taxon>
        <taxon>Rhodobacterales</taxon>
        <taxon>Paracoccaceae</taxon>
        <taxon>Amylibacter</taxon>
    </lineage>
</organism>
<evidence type="ECO:0008006" key="3">
    <source>
        <dbReference type="Google" id="ProtNLM"/>
    </source>
</evidence>
<dbReference type="EMBL" id="BSNN01000002">
    <property type="protein sequence ID" value="GLQ34458.1"/>
    <property type="molecule type" value="Genomic_DNA"/>
</dbReference>
<dbReference type="InterPro" id="IPR036514">
    <property type="entry name" value="SGNH_hydro_sf"/>
</dbReference>
<dbReference type="Proteomes" id="UP001156694">
    <property type="component" value="Unassembled WGS sequence"/>
</dbReference>
<gene>
    <name evidence="1" type="ORF">GCM10007939_07410</name>
</gene>
<name>A0ABQ5VTB2_9RHOB</name>
<comment type="caution">
    <text evidence="1">The sequence shown here is derived from an EMBL/GenBank/DDBJ whole genome shotgun (WGS) entry which is preliminary data.</text>
</comment>
<evidence type="ECO:0000313" key="1">
    <source>
        <dbReference type="EMBL" id="GLQ34458.1"/>
    </source>
</evidence>
<accession>A0ABQ5VTB2</accession>
<dbReference type="Gene3D" id="3.40.50.1110">
    <property type="entry name" value="SGNH hydrolase"/>
    <property type="match status" value="1"/>
</dbReference>
<sequence>MEIFCYGDSHTKYFGQSTMIRWSGYVDVAEPKVSERSMIAASAKGFANGAASRFAFRKFQRLIAEDDPIFICMNFGLVDADAGLYFRKYVKDTKQSVEADLAPTYRAYVARVKETMSDPDQHVVFKGLNPTTITAQDYFNSYVFRNITKRISQEDQRLGVADRMRDIPTTIAEHAANNCEAAEILRDAVESAGYEYFDLRAELSDPEFPGLAARQFLPAQHDNHVVDSLDVRVHHRRAVIAAMKRATEG</sequence>